<keyword evidence="2" id="KW-1185">Reference proteome</keyword>
<evidence type="ECO:0000313" key="1">
    <source>
        <dbReference type="EMBL" id="KAI4366191.1"/>
    </source>
</evidence>
<dbReference type="EMBL" id="CM042885">
    <property type="protein sequence ID" value="KAI4366191.1"/>
    <property type="molecule type" value="Genomic_DNA"/>
</dbReference>
<organism evidence="1 2">
    <name type="scientific">Melastoma candidum</name>
    <dbReference type="NCBI Taxonomy" id="119954"/>
    <lineage>
        <taxon>Eukaryota</taxon>
        <taxon>Viridiplantae</taxon>
        <taxon>Streptophyta</taxon>
        <taxon>Embryophyta</taxon>
        <taxon>Tracheophyta</taxon>
        <taxon>Spermatophyta</taxon>
        <taxon>Magnoliopsida</taxon>
        <taxon>eudicotyledons</taxon>
        <taxon>Gunneridae</taxon>
        <taxon>Pentapetalae</taxon>
        <taxon>rosids</taxon>
        <taxon>malvids</taxon>
        <taxon>Myrtales</taxon>
        <taxon>Melastomataceae</taxon>
        <taxon>Melastomatoideae</taxon>
        <taxon>Melastomateae</taxon>
        <taxon>Melastoma</taxon>
    </lineage>
</organism>
<sequence>MAMGGSAAISVELCFMVVVLAFLVVEAELGSALMTKDYISWDDMRVSNPRRERTNLRQVPSKVIVVDGSGYGGDSFTVQGAIDMVPEGNSDRVKIVIRPGTYREKVHIPFTKPYISLIGDENHGSDTIITWNDKASDRSSDGSELGTYRSASVTVESDYFCATGITIQNKVVAVPGWSGMQAVALRINGDKAVLYRVRVLGTQDTLLDEAGSHYFLQCLIQGSVDFIFGRSRSLYEECVIHSIADQFGAIAAHHRDSPDEDTGFSFVNCIVNGTGSVYLGRAWGDYSRVVYSYSYLDRVINPRGWSDWNHPYRQRTVVFGEYRCRGAGANMRGRVTWSKSLSSMEAGQFLDRSFIGGETWLRL</sequence>
<proteinExistence type="predicted"/>
<gene>
    <name evidence="1" type="ORF">MLD38_022101</name>
</gene>
<comment type="caution">
    <text evidence="1">The sequence shown here is derived from an EMBL/GenBank/DDBJ whole genome shotgun (WGS) entry which is preliminary data.</text>
</comment>
<dbReference type="Proteomes" id="UP001057402">
    <property type="component" value="Chromosome 6"/>
</dbReference>
<accession>A0ACB9QI33</accession>
<protein>
    <submittedName>
        <fullName evidence="1">Uncharacterized protein</fullName>
    </submittedName>
</protein>
<name>A0ACB9QI33_9MYRT</name>
<reference evidence="2" key="1">
    <citation type="journal article" date="2023" name="Front. Plant Sci.">
        <title>Chromosomal-level genome assembly of Melastoma candidum provides insights into trichome evolution.</title>
        <authorList>
            <person name="Zhong Y."/>
            <person name="Wu W."/>
            <person name="Sun C."/>
            <person name="Zou P."/>
            <person name="Liu Y."/>
            <person name="Dai S."/>
            <person name="Zhou R."/>
        </authorList>
    </citation>
    <scope>NUCLEOTIDE SEQUENCE [LARGE SCALE GENOMIC DNA]</scope>
</reference>
<evidence type="ECO:0000313" key="2">
    <source>
        <dbReference type="Proteomes" id="UP001057402"/>
    </source>
</evidence>